<protein>
    <submittedName>
        <fullName evidence="2">Uncharacterized protein</fullName>
    </submittedName>
</protein>
<feature type="transmembrane region" description="Helical" evidence="1">
    <location>
        <begin position="7"/>
        <end position="25"/>
    </location>
</feature>
<accession>A0A381N3H1</accession>
<proteinExistence type="predicted"/>
<keyword evidence="1" id="KW-0812">Transmembrane</keyword>
<keyword evidence="1" id="KW-0472">Membrane</keyword>
<name>A0A381N3H1_9ZZZZ</name>
<dbReference type="AlphaFoldDB" id="A0A381N3H1"/>
<feature type="transmembrane region" description="Helical" evidence="1">
    <location>
        <begin position="201"/>
        <end position="221"/>
    </location>
</feature>
<feature type="transmembrane region" description="Helical" evidence="1">
    <location>
        <begin position="172"/>
        <end position="189"/>
    </location>
</feature>
<gene>
    <name evidence="2" type="ORF">METZ01_LOCUS2016</name>
</gene>
<keyword evidence="1" id="KW-1133">Transmembrane helix</keyword>
<reference evidence="2" key="1">
    <citation type="submission" date="2018-05" db="EMBL/GenBank/DDBJ databases">
        <authorList>
            <person name="Lanie J.A."/>
            <person name="Ng W.-L."/>
            <person name="Kazmierczak K.M."/>
            <person name="Andrzejewski T.M."/>
            <person name="Davidsen T.M."/>
            <person name="Wayne K.J."/>
            <person name="Tettelin H."/>
            <person name="Glass J.I."/>
            <person name="Rusch D."/>
            <person name="Podicherti R."/>
            <person name="Tsui H.-C.T."/>
            <person name="Winkler M.E."/>
        </authorList>
    </citation>
    <scope>NUCLEOTIDE SEQUENCE</scope>
</reference>
<feature type="transmembrane region" description="Helical" evidence="1">
    <location>
        <begin position="112"/>
        <end position="137"/>
    </location>
</feature>
<evidence type="ECO:0000313" key="2">
    <source>
        <dbReference type="EMBL" id="SUZ49162.1"/>
    </source>
</evidence>
<feature type="transmembrane region" description="Helical" evidence="1">
    <location>
        <begin position="40"/>
        <end position="60"/>
    </location>
</feature>
<feature type="transmembrane region" description="Helical" evidence="1">
    <location>
        <begin position="241"/>
        <end position="265"/>
    </location>
</feature>
<organism evidence="2">
    <name type="scientific">marine metagenome</name>
    <dbReference type="NCBI Taxonomy" id="408172"/>
    <lineage>
        <taxon>unclassified sequences</taxon>
        <taxon>metagenomes</taxon>
        <taxon>ecological metagenomes</taxon>
    </lineage>
</organism>
<evidence type="ECO:0000256" key="1">
    <source>
        <dbReference type="SAM" id="Phobius"/>
    </source>
</evidence>
<dbReference type="EMBL" id="UINC01000106">
    <property type="protein sequence ID" value="SUZ49162.1"/>
    <property type="molecule type" value="Genomic_DNA"/>
</dbReference>
<sequence length="274" mass="30628">MLWKRQIPILIVTMIGSITLFGWFIDQPDVKEFVGDDATQWYDILASFAIILGALNLIKLQVQKVLYQRPGWGYSLVAVFGFIFSITAGFFIKGVDDSVAQWGAHVTSDGTLFKWMFDYVFSPMSATMFSLLAFFVASASYRAFRIRNFEATLLLVSGIIIMVGRVPIGGVISSWFVMYLIVLCAGIYVNNWKKDLKTTFIFVAVGVSLVTIGGIMTGWPIDQPGIFYLPSIQEWIYYYPNVAGARAIMIGIGLGIFATSIRYIIGIERSYIGE</sequence>
<feature type="transmembrane region" description="Helical" evidence="1">
    <location>
        <begin position="149"/>
        <end position="166"/>
    </location>
</feature>
<feature type="transmembrane region" description="Helical" evidence="1">
    <location>
        <begin position="72"/>
        <end position="92"/>
    </location>
</feature>